<sequence length="83" mass="10084">MSVYIVYILYSSSLDKYYVGYTSDLEDRIRKHNSNHRGFTGKGNHDWELKWQEYELKRDAMKREKQPKNWKSRQLLEQLIDGV</sequence>
<comment type="similarity">
    <text evidence="1">Belongs to the UPF0213 family.</text>
</comment>
<dbReference type="CDD" id="cd10449">
    <property type="entry name" value="GIY-YIG_SLX1_like"/>
    <property type="match status" value="1"/>
</dbReference>
<accession>F0S4Q9</accession>
<dbReference type="PANTHER" id="PTHR34477:SF1">
    <property type="entry name" value="UPF0213 PROTEIN YHBQ"/>
    <property type="match status" value="1"/>
</dbReference>
<dbReference type="Gene3D" id="3.40.1440.10">
    <property type="entry name" value="GIY-YIG endonuclease"/>
    <property type="match status" value="1"/>
</dbReference>
<dbReference type="AlphaFoldDB" id="F0S4Q9"/>
<dbReference type="KEGG" id="psn:Pedsa_2532"/>
<reference evidence="3 4" key="1">
    <citation type="journal article" date="2011" name="Stand. Genomic Sci.">
        <title>Complete genome sequence of the gliding, heparinolytic Pedobacter saltans type strain (113).</title>
        <authorList>
            <person name="Liolios K."/>
            <person name="Sikorski J."/>
            <person name="Lu M."/>
            <person name="Nolan M."/>
            <person name="Lapidus A."/>
            <person name="Lucas S."/>
            <person name="Hammon N."/>
            <person name="Deshpande S."/>
            <person name="Cheng J.F."/>
            <person name="Tapia R."/>
            <person name="Han C."/>
            <person name="Goodwin L."/>
            <person name="Pitluck S."/>
            <person name="Huntemann M."/>
            <person name="Ivanova N."/>
            <person name="Pagani I."/>
            <person name="Mavromatis K."/>
            <person name="Ovchinikova G."/>
            <person name="Pati A."/>
            <person name="Chen A."/>
            <person name="Palaniappan K."/>
            <person name="Land M."/>
            <person name="Hauser L."/>
            <person name="Brambilla E.M."/>
            <person name="Kotsyurbenko O."/>
            <person name="Rohde M."/>
            <person name="Tindall B.J."/>
            <person name="Abt B."/>
            <person name="Goker M."/>
            <person name="Detter J.C."/>
            <person name="Woyke T."/>
            <person name="Bristow J."/>
            <person name="Eisen J.A."/>
            <person name="Markowitz V."/>
            <person name="Hugenholtz P."/>
            <person name="Klenk H.P."/>
            <person name="Kyrpides N.C."/>
        </authorList>
    </citation>
    <scope>NUCLEOTIDE SEQUENCE [LARGE SCALE GENOMIC DNA]</scope>
    <source>
        <strain evidence="4">ATCC 51119 / DSM 12145 / JCM 21818 / LMG 10337 / NBRC 100064 / NCIMB 13643</strain>
    </source>
</reference>
<evidence type="ECO:0000256" key="1">
    <source>
        <dbReference type="ARBA" id="ARBA00007435"/>
    </source>
</evidence>
<organism evidence="3 4">
    <name type="scientific">Pseudopedobacter saltans (strain ATCC 51119 / DSM 12145 / JCM 21818 / CCUG 39354 / LMG 10337 / NBRC 100064 / NCIMB 13643)</name>
    <name type="common">Pedobacter saltans</name>
    <dbReference type="NCBI Taxonomy" id="762903"/>
    <lineage>
        <taxon>Bacteria</taxon>
        <taxon>Pseudomonadati</taxon>
        <taxon>Bacteroidota</taxon>
        <taxon>Sphingobacteriia</taxon>
        <taxon>Sphingobacteriales</taxon>
        <taxon>Sphingobacteriaceae</taxon>
        <taxon>Pseudopedobacter</taxon>
    </lineage>
</organism>
<reference evidence="4" key="2">
    <citation type="submission" date="2011-02" db="EMBL/GenBank/DDBJ databases">
        <title>The complete genome of Pedobacter saltans DSM 12145.</title>
        <authorList>
            <consortium name="US DOE Joint Genome Institute (JGI-PGF)"/>
            <person name="Lucas S."/>
            <person name="Copeland A."/>
            <person name="Lapidus A."/>
            <person name="Bruce D."/>
            <person name="Goodwin L."/>
            <person name="Pitluck S."/>
            <person name="Kyrpides N."/>
            <person name="Mavromatis K."/>
            <person name="Pagani I."/>
            <person name="Ivanova N."/>
            <person name="Ovchinnikova G."/>
            <person name="Lu M."/>
            <person name="Detter J.C."/>
            <person name="Han C."/>
            <person name="Land M."/>
            <person name="Hauser L."/>
            <person name="Markowitz V."/>
            <person name="Cheng J.-F."/>
            <person name="Hugenholtz P."/>
            <person name="Woyke T."/>
            <person name="Wu D."/>
            <person name="Tindall B."/>
            <person name="Pomrenke H.G."/>
            <person name="Brambilla E."/>
            <person name="Klenk H.-P."/>
            <person name="Eisen J.A."/>
        </authorList>
    </citation>
    <scope>NUCLEOTIDE SEQUENCE [LARGE SCALE GENOMIC DNA]</scope>
    <source>
        <strain evidence="4">ATCC 51119 / DSM 12145 / JCM 21818 / LMG 10337 / NBRC 100064 / NCIMB 13643</strain>
    </source>
</reference>
<dbReference type="OrthoDB" id="677560at2"/>
<dbReference type="InterPro" id="IPR050190">
    <property type="entry name" value="UPF0213_domain"/>
</dbReference>
<dbReference type="PANTHER" id="PTHR34477">
    <property type="entry name" value="UPF0213 PROTEIN YHBQ"/>
    <property type="match status" value="1"/>
</dbReference>
<name>F0S4Q9_PSESL</name>
<dbReference type="PROSITE" id="PS50164">
    <property type="entry name" value="GIY_YIG"/>
    <property type="match status" value="1"/>
</dbReference>
<keyword evidence="4" id="KW-1185">Reference proteome</keyword>
<feature type="domain" description="GIY-YIG" evidence="2">
    <location>
        <begin position="2"/>
        <end position="78"/>
    </location>
</feature>
<evidence type="ECO:0000313" key="4">
    <source>
        <dbReference type="Proteomes" id="UP000000310"/>
    </source>
</evidence>
<gene>
    <name evidence="3" type="ordered locus">Pedsa_2532</name>
</gene>
<evidence type="ECO:0000313" key="3">
    <source>
        <dbReference type="EMBL" id="ADY53077.1"/>
    </source>
</evidence>
<dbReference type="eggNOG" id="COG2827">
    <property type="taxonomic scope" value="Bacteria"/>
</dbReference>
<dbReference type="RefSeq" id="WP_013633562.1">
    <property type="nucleotide sequence ID" value="NC_015177.1"/>
</dbReference>
<dbReference type="SUPFAM" id="SSF82771">
    <property type="entry name" value="GIY-YIG endonuclease"/>
    <property type="match status" value="1"/>
</dbReference>
<dbReference type="Proteomes" id="UP000000310">
    <property type="component" value="Chromosome"/>
</dbReference>
<dbReference type="EMBL" id="CP002545">
    <property type="protein sequence ID" value="ADY53077.1"/>
    <property type="molecule type" value="Genomic_DNA"/>
</dbReference>
<proteinExistence type="inferred from homology"/>
<evidence type="ECO:0000259" key="2">
    <source>
        <dbReference type="PROSITE" id="PS50164"/>
    </source>
</evidence>
<dbReference type="InterPro" id="IPR035901">
    <property type="entry name" value="GIY-YIG_endonuc_sf"/>
</dbReference>
<protein>
    <submittedName>
        <fullName evidence="3">Excinuclease ABC C subunit domain protein</fullName>
    </submittedName>
</protein>
<dbReference type="Pfam" id="PF01541">
    <property type="entry name" value="GIY-YIG"/>
    <property type="match status" value="1"/>
</dbReference>
<dbReference type="STRING" id="762903.Pedsa_2532"/>
<dbReference type="InterPro" id="IPR000305">
    <property type="entry name" value="GIY-YIG_endonuc"/>
</dbReference>
<dbReference type="HOGENOM" id="CLU_135650_6_0_10"/>